<proteinExistence type="predicted"/>
<dbReference type="Pfam" id="PF20167">
    <property type="entry name" value="Transposase_32"/>
    <property type="match status" value="1"/>
</dbReference>
<accession>A0ABM3KUX2</accession>
<dbReference type="GeneID" id="127149726"/>
<dbReference type="Proteomes" id="UP001652600">
    <property type="component" value="Chromosome 6"/>
</dbReference>
<reference evidence="4" key="1">
    <citation type="submission" date="2025-08" db="UniProtKB">
        <authorList>
            <consortium name="RefSeq"/>
        </authorList>
    </citation>
    <scope>IDENTIFICATION</scope>
    <source>
        <tissue evidence="4">Stem</tissue>
    </source>
</reference>
<name>A0ABM3KUX2_CUCME</name>
<evidence type="ECO:0000256" key="1">
    <source>
        <dbReference type="SAM" id="MobiDB-lite"/>
    </source>
</evidence>
<feature type="region of interest" description="Disordered" evidence="1">
    <location>
        <begin position="22"/>
        <end position="58"/>
    </location>
</feature>
<evidence type="ECO:0000313" key="4">
    <source>
        <dbReference type="RefSeq" id="XP_050941552.1"/>
    </source>
</evidence>
<dbReference type="RefSeq" id="XP_050941552.1">
    <property type="nucleotide sequence ID" value="XM_051085595.1"/>
</dbReference>
<organism evidence="3 4">
    <name type="scientific">Cucumis melo</name>
    <name type="common">Muskmelon</name>
    <dbReference type="NCBI Taxonomy" id="3656"/>
    <lineage>
        <taxon>Eukaryota</taxon>
        <taxon>Viridiplantae</taxon>
        <taxon>Streptophyta</taxon>
        <taxon>Embryophyta</taxon>
        <taxon>Tracheophyta</taxon>
        <taxon>Spermatophyta</taxon>
        <taxon>Magnoliopsida</taxon>
        <taxon>eudicotyledons</taxon>
        <taxon>Gunneridae</taxon>
        <taxon>Pentapetalae</taxon>
        <taxon>rosids</taxon>
        <taxon>fabids</taxon>
        <taxon>Cucurbitales</taxon>
        <taxon>Cucurbitaceae</taxon>
        <taxon>Benincaseae</taxon>
        <taxon>Cucumis</taxon>
    </lineage>
</organism>
<dbReference type="InterPro" id="IPR046796">
    <property type="entry name" value="Transposase_32_dom"/>
</dbReference>
<feature type="domain" description="Putative plant transposon protein" evidence="2">
    <location>
        <begin position="176"/>
        <end position="350"/>
    </location>
</feature>
<keyword evidence="3" id="KW-1185">Reference proteome</keyword>
<evidence type="ECO:0000259" key="2">
    <source>
        <dbReference type="Pfam" id="PF20167"/>
    </source>
</evidence>
<sequence>MVNTSKGNYLAHSSKVVDEYPVSRTNMHGVRMRGRHFKSTPTRRPYSLPSKKSQRDDVSLTRLLKKGLFSNVEPSVADVPVPSAHPDERSSSKDIFVPTPSYTSATNEKLLNPIDNSTDNLGGNIIDSAKENLATHADTHDEPTKNYTLDNVEPNVHDVPQTEPQQPLYLIVKGGLSKTISNVGPFYPQLIKKFIVNLPSDFNNPSGLDYQRVHIRGLKFKISHAVINGLLGNTVKSNFTPSHPSNEVLVSVLYGGTLSDWPVNEIPAVSMSVKYVILHKIGITNWFPSSQASSVSVALRTFLYQNFNDETVDARLLIFNQLLRHVGTFGVKIAIPFPQFFSSLLIHLNVEVLNALGAPSPDPKTFSLSYRLF</sequence>
<gene>
    <name evidence="4" type="primary">LOC127149726</name>
</gene>
<feature type="region of interest" description="Disordered" evidence="1">
    <location>
        <begin position="76"/>
        <end position="99"/>
    </location>
</feature>
<protein>
    <submittedName>
        <fullName evidence="4">Uncharacterized protein LOC127149726</fullName>
    </submittedName>
</protein>
<evidence type="ECO:0000313" key="3">
    <source>
        <dbReference type="Proteomes" id="UP001652600"/>
    </source>
</evidence>